<dbReference type="InterPro" id="IPR003593">
    <property type="entry name" value="AAA+_ATPase"/>
</dbReference>
<dbReference type="InterPro" id="IPR025662">
    <property type="entry name" value="Sigma_54_int_dom_ATP-bd_1"/>
</dbReference>
<accession>A0A395LVK5</accession>
<keyword evidence="3" id="KW-0812">Transmembrane</keyword>
<keyword evidence="2" id="KW-0067">ATP-binding</keyword>
<evidence type="ECO:0000256" key="1">
    <source>
        <dbReference type="ARBA" id="ARBA00022741"/>
    </source>
</evidence>
<reference evidence="6 7" key="1">
    <citation type="journal article" date="2011" name="ISME J.">
        <title>Community ecology of hot spring cyanobacterial mats: predominant populations and their functional potential.</title>
        <authorList>
            <person name="Klatt C.G."/>
            <person name="Wood J.M."/>
            <person name="Rusch D.B."/>
            <person name="Bateson M.M."/>
            <person name="Hamamura N."/>
            <person name="Heidelberg J.F."/>
            <person name="Grossman A.R."/>
            <person name="Bhaya D."/>
            <person name="Cohan F.M."/>
            <person name="Kuhl M."/>
            <person name="Bryant D.A."/>
            <person name="Ward D.M."/>
        </authorList>
    </citation>
    <scope>NUCLEOTIDE SEQUENCE [LARGE SCALE GENOMIC DNA]</scope>
    <source>
        <strain evidence="6">OS</strain>
    </source>
</reference>
<name>A0A395LVK5_9BACT</name>
<dbReference type="GO" id="GO:0006355">
    <property type="term" value="P:regulation of DNA-templated transcription"/>
    <property type="evidence" value="ECO:0007669"/>
    <property type="project" value="InterPro"/>
</dbReference>
<protein>
    <submittedName>
        <fullName evidence="6">CHASE2 domain-containing protein</fullName>
    </submittedName>
</protein>
<dbReference type="SMART" id="SM01080">
    <property type="entry name" value="CHASE2"/>
    <property type="match status" value="1"/>
</dbReference>
<dbReference type="Pfam" id="PF05226">
    <property type="entry name" value="CHASE2"/>
    <property type="match status" value="1"/>
</dbReference>
<dbReference type="SMART" id="SM00382">
    <property type="entry name" value="AAA"/>
    <property type="match status" value="1"/>
</dbReference>
<keyword evidence="3" id="KW-0472">Membrane</keyword>
<evidence type="ECO:0000256" key="3">
    <source>
        <dbReference type="SAM" id="Phobius"/>
    </source>
</evidence>
<dbReference type="Gene3D" id="1.10.8.60">
    <property type="match status" value="1"/>
</dbReference>
<organism evidence="6 7">
    <name type="scientific">Candidatus Thermochlorobacter aerophilus</name>
    <dbReference type="NCBI Taxonomy" id="1868324"/>
    <lineage>
        <taxon>Bacteria</taxon>
        <taxon>Pseudomonadati</taxon>
        <taxon>Chlorobiota</taxon>
        <taxon>Chlorobiia</taxon>
        <taxon>Chlorobiales</taxon>
        <taxon>Candidatus Thermochlorobacteriaceae</taxon>
        <taxon>Candidatus Thermochlorobacter</taxon>
    </lineage>
</organism>
<dbReference type="Pfam" id="PF25601">
    <property type="entry name" value="AAA_lid_14"/>
    <property type="match status" value="1"/>
</dbReference>
<dbReference type="SUPFAM" id="SSF52540">
    <property type="entry name" value="P-loop containing nucleoside triphosphate hydrolases"/>
    <property type="match status" value="1"/>
</dbReference>
<dbReference type="PROSITE" id="PS00675">
    <property type="entry name" value="SIGMA54_INTERACT_1"/>
    <property type="match status" value="1"/>
</dbReference>
<feature type="domain" description="Sigma-54 factor interaction" evidence="5">
    <location>
        <begin position="375"/>
        <end position="599"/>
    </location>
</feature>
<evidence type="ECO:0000313" key="6">
    <source>
        <dbReference type="EMBL" id="RFM22762.1"/>
    </source>
</evidence>
<dbReference type="PANTHER" id="PTHR32071">
    <property type="entry name" value="TRANSCRIPTIONAL REGULATORY PROTEIN"/>
    <property type="match status" value="1"/>
</dbReference>
<gene>
    <name evidence="6" type="ORF">D0433_14525</name>
</gene>
<dbReference type="EMBL" id="PHFL01000077">
    <property type="protein sequence ID" value="RFM22762.1"/>
    <property type="molecule type" value="Genomic_DNA"/>
</dbReference>
<dbReference type="InterPro" id="IPR058031">
    <property type="entry name" value="AAA_lid_NorR"/>
</dbReference>
<dbReference type="Gene3D" id="3.40.50.300">
    <property type="entry name" value="P-loop containing nucleotide triphosphate hydrolases"/>
    <property type="match status" value="1"/>
</dbReference>
<keyword evidence="3" id="KW-1133">Transmembrane helix</keyword>
<evidence type="ECO:0000256" key="4">
    <source>
        <dbReference type="SAM" id="SignalP"/>
    </source>
</evidence>
<dbReference type="InterPro" id="IPR002078">
    <property type="entry name" value="Sigma_54_int"/>
</dbReference>
<comment type="caution">
    <text evidence="6">The sequence shown here is derived from an EMBL/GenBank/DDBJ whole genome shotgun (WGS) entry which is preliminary data.</text>
</comment>
<sequence>MWQIRYCPNLRHWVLWLLLLTVSSANSYAREQPIMVVINEDDCKTLGGWPLDRKWYAVALQNLSANGATRIFLDLAFPNADVAHPESDEFFFHTLQTLPNIYLLTEELHTDSVRILGGKTFPAKRCFLPFSEGFTIKNEKIIAKAGAVRTLASFFYDVPLTQTLAIVLPTQKLTPTYSLREVIQGGGEVKGRDVVIYLDYAGVSSYVVSERSGEAFSTAELEIWVALKVAAGEVLTVWENWQIGALLMLSLLPLAYYTRRTSSLHAALGAIGLNILGFVGLHIAKVDVPVLWLSANALPIAIIAGLLVVRSRRALVRTLVAKNTEKVQQRLSSVQDAAYSSNGEELRYRLQFYERLSHNVPVSLPKTFPEAEDIYFAANSPLAAILAKADQVAKHDIPVLILGESGVGKEKLAQFIHRRSERRDKPFIAINCGALNENLIESELFGYEAGAFTGAVKTKIGRFEQANGGTLFLDEIGETSMSFQVKLLRVLQEGSFERVGGTKTIHVSVRIIAATHQSLERLIAEKRFREDLFYRLNGFSLVIPPLRERPEDIEVIFTHLLHRINPELKISEALLAWLKEQPWRGNVRELKAATERAVLNASLCQRKFLLPEDFELGEKPLHQAPKDELAEQILQALRKNEFKHRAISAVAAELSVHRATVTEYLRGWIIHFYSQSESQDEVCKKLCGAHTPRDESQFRERIKSYIDGVVEKIQLGIGAKESDETIRAQRFRNLPSVFETDLMNLIRKVRQSQQTYLPR</sequence>
<dbReference type="InterPro" id="IPR027417">
    <property type="entry name" value="P-loop_NTPase"/>
</dbReference>
<feature type="transmembrane region" description="Helical" evidence="3">
    <location>
        <begin position="290"/>
        <end position="309"/>
    </location>
</feature>
<dbReference type="InterPro" id="IPR025943">
    <property type="entry name" value="Sigma_54_int_dom_ATP-bd_2"/>
</dbReference>
<dbReference type="Pfam" id="PF00158">
    <property type="entry name" value="Sigma54_activat"/>
    <property type="match status" value="1"/>
</dbReference>
<dbReference type="Proteomes" id="UP000266389">
    <property type="component" value="Unassembled WGS sequence"/>
</dbReference>
<evidence type="ECO:0000256" key="2">
    <source>
        <dbReference type="ARBA" id="ARBA00022840"/>
    </source>
</evidence>
<feature type="transmembrane region" description="Helical" evidence="3">
    <location>
        <begin position="264"/>
        <end position="284"/>
    </location>
</feature>
<feature type="signal peptide" evidence="4">
    <location>
        <begin position="1"/>
        <end position="29"/>
    </location>
</feature>
<dbReference type="PROSITE" id="PS50045">
    <property type="entry name" value="SIGMA54_INTERACT_4"/>
    <property type="match status" value="1"/>
</dbReference>
<dbReference type="FunFam" id="3.40.50.300:FF:000006">
    <property type="entry name" value="DNA-binding transcriptional regulator NtrC"/>
    <property type="match status" value="1"/>
</dbReference>
<keyword evidence="4" id="KW-0732">Signal</keyword>
<dbReference type="AlphaFoldDB" id="A0A395LVK5"/>
<evidence type="ECO:0000259" key="5">
    <source>
        <dbReference type="PROSITE" id="PS50045"/>
    </source>
</evidence>
<feature type="chain" id="PRO_5017456761" evidence="4">
    <location>
        <begin position="30"/>
        <end position="759"/>
    </location>
</feature>
<dbReference type="PROSITE" id="PS00676">
    <property type="entry name" value="SIGMA54_INTERACT_2"/>
    <property type="match status" value="1"/>
</dbReference>
<dbReference type="GO" id="GO:0005524">
    <property type="term" value="F:ATP binding"/>
    <property type="evidence" value="ECO:0007669"/>
    <property type="project" value="UniProtKB-KW"/>
</dbReference>
<evidence type="ECO:0000313" key="7">
    <source>
        <dbReference type="Proteomes" id="UP000266389"/>
    </source>
</evidence>
<dbReference type="CDD" id="cd00009">
    <property type="entry name" value="AAA"/>
    <property type="match status" value="1"/>
</dbReference>
<proteinExistence type="predicted"/>
<keyword evidence="1" id="KW-0547">Nucleotide-binding</keyword>
<dbReference type="InterPro" id="IPR007890">
    <property type="entry name" value="CHASE2"/>
</dbReference>